<name>A0A2R6NGK7_9APHY</name>
<evidence type="ECO:0000256" key="1">
    <source>
        <dbReference type="SAM" id="MobiDB-lite"/>
    </source>
</evidence>
<feature type="compositionally biased region" description="Polar residues" evidence="1">
    <location>
        <begin position="631"/>
        <end position="649"/>
    </location>
</feature>
<evidence type="ECO:0000313" key="3">
    <source>
        <dbReference type="Proteomes" id="UP000186601"/>
    </source>
</evidence>
<protein>
    <submittedName>
        <fullName evidence="2">Uncharacterized protein</fullName>
    </submittedName>
</protein>
<feature type="compositionally biased region" description="Polar residues" evidence="1">
    <location>
        <begin position="705"/>
        <end position="718"/>
    </location>
</feature>
<comment type="caution">
    <text evidence="2">The sequence shown here is derived from an EMBL/GenBank/DDBJ whole genome shotgun (WGS) entry which is preliminary data.</text>
</comment>
<feature type="region of interest" description="Disordered" evidence="1">
    <location>
        <begin position="500"/>
        <end position="535"/>
    </location>
</feature>
<keyword evidence="3" id="KW-1185">Reference proteome</keyword>
<feature type="compositionally biased region" description="Low complexity" evidence="1">
    <location>
        <begin position="216"/>
        <end position="225"/>
    </location>
</feature>
<dbReference type="OrthoDB" id="6105938at2759"/>
<sequence length="792" mass="85518">MGYNREHATRHSLRCLRSTQPSACPLCRKAFVPDRIKKIHVDRYTPGDEDEVNEFLRRIALLSGENVEAEDVMKLTHEIHNWLATPEGENSETFAKAEQSIAEKDSELSQLRTEHAFFRAEIARYHGTSNPLPPPPQSVSTNRISFARPLTSMSRKSAYSAIGHTTGTNGGRSGMTRVFSEPSVPRDISQYVPPIPEDPTEESSSRRKRTNRPVMVPGASPSKKVVPPPASDNTRIHAYRPDTRTPRAEVLHDQSSFIDPTDDSTPRTRGASLTLGIPEYGYIPGVGYVPSTQPWSPQPLNEELEETVGELRLYSQQDASSDIQRGDRRTIEAAARALAVSSGEIETNESTWGHVRSALASSFARNNDSSSSIVTVATQQTANGASNSNSTSASLSNLRLLAAPTAAIDATQDAGGSVFQRDSRNVSITSSPSSASTWGTVSSAGNSRYSSLGNLHLTGLPTAPSDMDLASDPSSSHNSSMAHLHLTGLPNMSMDRLSSASASVRYERPERASNSGEALGTPRGSPWNPASSPQFANTRQGTLLRDGQAIGSVQSSYLQGDAIDGAGLGLMLPNTQVTEQENLDQVDESLMRLLREERTRSRYRRHSRQSMSDTEAFSRLYSTPGHDRNNASDSRSVNQQLAPSNGTTTADRDFGPHSSARGSDSDLHHQSHNSVPSGVSASSRNEETRSRRSDLVSHARRRPSDTSYSSPHGSQSPRTPAALSAIERSISGESSSSALSGALLLSFVPSGPTTAATTARGSPSAIRAPRPVSSRQASNIFGRWNSEHTRDE</sequence>
<dbReference type="EMBL" id="MLYV02001282">
    <property type="protein sequence ID" value="PSR71481.1"/>
    <property type="molecule type" value="Genomic_DNA"/>
</dbReference>
<feature type="region of interest" description="Disordered" evidence="1">
    <location>
        <begin position="600"/>
        <end position="721"/>
    </location>
</feature>
<organism evidence="2 3">
    <name type="scientific">Hermanssonia centrifuga</name>
    <dbReference type="NCBI Taxonomy" id="98765"/>
    <lineage>
        <taxon>Eukaryota</taxon>
        <taxon>Fungi</taxon>
        <taxon>Dikarya</taxon>
        <taxon>Basidiomycota</taxon>
        <taxon>Agaricomycotina</taxon>
        <taxon>Agaricomycetes</taxon>
        <taxon>Polyporales</taxon>
        <taxon>Meruliaceae</taxon>
        <taxon>Hermanssonia</taxon>
    </lineage>
</organism>
<feature type="compositionally biased region" description="Polar residues" evidence="1">
    <location>
        <begin position="472"/>
        <end position="481"/>
    </location>
</feature>
<gene>
    <name evidence="2" type="ORF">PHLCEN_2v12646</name>
</gene>
<evidence type="ECO:0000313" key="2">
    <source>
        <dbReference type="EMBL" id="PSR71481.1"/>
    </source>
</evidence>
<dbReference type="STRING" id="98765.A0A2R6NGK7"/>
<proteinExistence type="predicted"/>
<feature type="region of interest" description="Disordered" evidence="1">
    <location>
        <begin position="182"/>
        <end position="237"/>
    </location>
</feature>
<dbReference type="Proteomes" id="UP000186601">
    <property type="component" value="Unassembled WGS sequence"/>
</dbReference>
<feature type="compositionally biased region" description="Polar residues" evidence="1">
    <location>
        <begin position="751"/>
        <end position="761"/>
    </location>
</feature>
<accession>A0A2R6NGK7</accession>
<dbReference type="AlphaFoldDB" id="A0A2R6NGK7"/>
<feature type="region of interest" description="Disordered" evidence="1">
    <location>
        <begin position="748"/>
        <end position="792"/>
    </location>
</feature>
<feature type="region of interest" description="Disordered" evidence="1">
    <location>
        <begin position="463"/>
        <end position="482"/>
    </location>
</feature>
<reference evidence="2 3" key="1">
    <citation type="submission" date="2018-02" db="EMBL/GenBank/DDBJ databases">
        <title>Genome sequence of the basidiomycete white-rot fungus Phlebia centrifuga.</title>
        <authorList>
            <person name="Granchi Z."/>
            <person name="Peng M."/>
            <person name="de Vries R.P."/>
            <person name="Hilden K."/>
            <person name="Makela M.R."/>
            <person name="Grigoriev I."/>
            <person name="Riley R."/>
        </authorList>
    </citation>
    <scope>NUCLEOTIDE SEQUENCE [LARGE SCALE GENOMIC DNA]</scope>
    <source>
        <strain evidence="2 3">FBCC195</strain>
    </source>
</reference>
<feature type="compositionally biased region" description="Basic and acidic residues" evidence="1">
    <location>
        <begin position="684"/>
        <end position="697"/>
    </location>
</feature>